<dbReference type="AlphaFoldDB" id="A0A514E993"/>
<dbReference type="RefSeq" id="WP_052234991.1">
    <property type="nucleotide sequence ID" value="NZ_CM003052.1"/>
</dbReference>
<sequence>MDRGLSAPLFAPLLGPAFARLPQALRMLHSVPQRQRYVGYAEVRRSGYPLQPLCAWLVRLQPASATLRSR</sequence>
<gene>
    <name evidence="1" type="ORF">E4A48_01670</name>
</gene>
<dbReference type="EMBL" id="CP038228">
    <property type="protein sequence ID" value="QDI02580.1"/>
    <property type="molecule type" value="Genomic_DNA"/>
</dbReference>
<evidence type="ECO:0000313" key="2">
    <source>
        <dbReference type="Proteomes" id="UP000319349"/>
    </source>
</evidence>
<dbReference type="Proteomes" id="UP000319349">
    <property type="component" value="Chromosome"/>
</dbReference>
<keyword evidence="2" id="KW-1185">Reference proteome</keyword>
<accession>A0A514E993</accession>
<protein>
    <submittedName>
        <fullName evidence="1">Uncharacterized protein</fullName>
    </submittedName>
</protein>
<proteinExistence type="predicted"/>
<reference evidence="1 2" key="1">
    <citation type="submission" date="2019-03" db="EMBL/GenBank/DDBJ databases">
        <title>Tal1 in Xanthomonas translucens pv. cerealis Contributes to Virulence in Bacterial Leaf Streak of Wheat.</title>
        <authorList>
            <person name="Shah S.M.A."/>
            <person name="Haq F."/>
            <person name="Ma W."/>
            <person name="Xu X."/>
            <person name="Wang S."/>
            <person name="Xu Z."/>
            <person name="Zou L."/>
            <person name="Zhu B."/>
            <person name="Chen G."/>
        </authorList>
    </citation>
    <scope>NUCLEOTIDE SEQUENCE [LARGE SCALE GENOMIC DNA]</scope>
    <source>
        <strain evidence="1 2">01</strain>
    </source>
</reference>
<organism evidence="1 2">
    <name type="scientific">Xanthomonas cerealis pv. cerealis</name>
    <dbReference type="NCBI Taxonomy" id="152263"/>
    <lineage>
        <taxon>Bacteria</taxon>
        <taxon>Pseudomonadati</taxon>
        <taxon>Pseudomonadota</taxon>
        <taxon>Gammaproteobacteria</taxon>
        <taxon>Lysobacterales</taxon>
        <taxon>Lysobacteraceae</taxon>
        <taxon>Xanthomonas</taxon>
        <taxon>Xanthomonas translucens group</taxon>
        <taxon>Xanthomonas cerealis</taxon>
    </lineage>
</organism>
<name>A0A514E993_9XANT</name>
<evidence type="ECO:0000313" key="1">
    <source>
        <dbReference type="EMBL" id="QDI02580.1"/>
    </source>
</evidence>